<dbReference type="Proteomes" id="UP001215280">
    <property type="component" value="Unassembled WGS sequence"/>
</dbReference>
<dbReference type="AlphaFoldDB" id="A0AAD7N625"/>
<protein>
    <submittedName>
        <fullName evidence="1">Uncharacterized protein</fullName>
    </submittedName>
</protein>
<gene>
    <name evidence="1" type="ORF">DFH07DRAFT_775795</name>
</gene>
<dbReference type="EMBL" id="JARJLG010000091">
    <property type="protein sequence ID" value="KAJ7748171.1"/>
    <property type="molecule type" value="Genomic_DNA"/>
</dbReference>
<name>A0AAD7N625_9AGAR</name>
<accession>A0AAD7N625</accession>
<evidence type="ECO:0000313" key="2">
    <source>
        <dbReference type="Proteomes" id="UP001215280"/>
    </source>
</evidence>
<proteinExistence type="predicted"/>
<evidence type="ECO:0000313" key="1">
    <source>
        <dbReference type="EMBL" id="KAJ7748171.1"/>
    </source>
</evidence>
<reference evidence="1" key="1">
    <citation type="submission" date="2023-03" db="EMBL/GenBank/DDBJ databases">
        <title>Massive genome expansion in bonnet fungi (Mycena s.s.) driven by repeated elements and novel gene families across ecological guilds.</title>
        <authorList>
            <consortium name="Lawrence Berkeley National Laboratory"/>
            <person name="Harder C.B."/>
            <person name="Miyauchi S."/>
            <person name="Viragh M."/>
            <person name="Kuo A."/>
            <person name="Thoen E."/>
            <person name="Andreopoulos B."/>
            <person name="Lu D."/>
            <person name="Skrede I."/>
            <person name="Drula E."/>
            <person name="Henrissat B."/>
            <person name="Morin E."/>
            <person name="Kohler A."/>
            <person name="Barry K."/>
            <person name="LaButti K."/>
            <person name="Morin E."/>
            <person name="Salamov A."/>
            <person name="Lipzen A."/>
            <person name="Mereny Z."/>
            <person name="Hegedus B."/>
            <person name="Baldrian P."/>
            <person name="Stursova M."/>
            <person name="Weitz H."/>
            <person name="Taylor A."/>
            <person name="Grigoriev I.V."/>
            <person name="Nagy L.G."/>
            <person name="Martin F."/>
            <person name="Kauserud H."/>
        </authorList>
    </citation>
    <scope>NUCLEOTIDE SEQUENCE</scope>
    <source>
        <strain evidence="1">CBHHK188m</strain>
    </source>
</reference>
<sequence>MAQITHFRGILFQTAPIIFGPIDQACRDTLVTDVFAASNAEESHTVVNPDLPTAVAHLTAFNAEFTAASAGQIATKQRVTDWVAGVQAALTEFVADSDSVPAASTLFLASTPEFGLNAYVGGSSAANVIPDTLEAFVVDELHTMLTTHFIRHRVLFMISCCTYDTSLHWDGPVASPGHQKLGGISRITIIPSSPVMEITRIPKQDRAAADSWQKDKFANMYVRPDNRQAQLRLEVTFPGDIGPAPALGFSTCADAQTELHPNVNLCVYFGSTFPLYAPRAYTSSTTLLTFGVPYSAGLLDTQHSFLLNDAKGWTADGPRNSLFRTGFYLITDNPPKDFSVVQLKQLIKDVYTTWDAKLVVEPVSFFGKLLGGGPPKTTTVLTERLLATYPGPFESLLWTRCWYVETINTRASMKMKC</sequence>
<organism evidence="1 2">
    <name type="scientific">Mycena maculata</name>
    <dbReference type="NCBI Taxonomy" id="230809"/>
    <lineage>
        <taxon>Eukaryota</taxon>
        <taxon>Fungi</taxon>
        <taxon>Dikarya</taxon>
        <taxon>Basidiomycota</taxon>
        <taxon>Agaricomycotina</taxon>
        <taxon>Agaricomycetes</taxon>
        <taxon>Agaricomycetidae</taxon>
        <taxon>Agaricales</taxon>
        <taxon>Marasmiineae</taxon>
        <taxon>Mycenaceae</taxon>
        <taxon>Mycena</taxon>
    </lineage>
</organism>
<comment type="caution">
    <text evidence="1">The sequence shown here is derived from an EMBL/GenBank/DDBJ whole genome shotgun (WGS) entry which is preliminary data.</text>
</comment>
<keyword evidence="2" id="KW-1185">Reference proteome</keyword>